<proteinExistence type="predicted"/>
<keyword evidence="1" id="KW-0812">Transmembrane</keyword>
<organism evidence="2 3">
    <name type="scientific">Trichormus variabilis SAG 1403-4b</name>
    <dbReference type="NCBI Taxonomy" id="447716"/>
    <lineage>
        <taxon>Bacteria</taxon>
        <taxon>Bacillati</taxon>
        <taxon>Cyanobacteriota</taxon>
        <taxon>Cyanophyceae</taxon>
        <taxon>Nostocales</taxon>
        <taxon>Nostocaceae</taxon>
        <taxon>Trichormus</taxon>
    </lineage>
</organism>
<accession>A0A3S1C134</accession>
<dbReference type="Proteomes" id="UP000276103">
    <property type="component" value="Unassembled WGS sequence"/>
</dbReference>
<reference evidence="2 3" key="1">
    <citation type="journal article" date="2019" name="Genome Biol. Evol.">
        <title>Day and night: Metabolic profiles and evolutionary relationships of six axenic non-marine cyanobacteria.</title>
        <authorList>
            <person name="Will S.E."/>
            <person name="Henke P."/>
            <person name="Boedeker C."/>
            <person name="Huang S."/>
            <person name="Brinkmann H."/>
            <person name="Rohde M."/>
            <person name="Jarek M."/>
            <person name="Friedl T."/>
            <person name="Seufert S."/>
            <person name="Schumacher M."/>
            <person name="Overmann J."/>
            <person name="Neumann-Schaal M."/>
            <person name="Petersen J."/>
        </authorList>
    </citation>
    <scope>NUCLEOTIDE SEQUENCE [LARGE SCALE GENOMIC DNA]</scope>
    <source>
        <strain evidence="2 3">SAG 1403-4b</strain>
    </source>
</reference>
<feature type="transmembrane region" description="Helical" evidence="1">
    <location>
        <begin position="30"/>
        <end position="51"/>
    </location>
</feature>
<dbReference type="AlphaFoldDB" id="A0A3S1C134"/>
<feature type="transmembrane region" description="Helical" evidence="1">
    <location>
        <begin position="63"/>
        <end position="87"/>
    </location>
</feature>
<keyword evidence="3" id="KW-1185">Reference proteome</keyword>
<keyword evidence="1" id="KW-0472">Membrane</keyword>
<sequence length="150" mass="16737">MGSAILNRDTPNGDGLYAINLVLKFMDDWIIIPSAMLSLLTGGLLCWLTIWGFTKHYWVIVKWVATLTLITTGTIWLGPWLNAMTAISEVEKSQVLHSQLYVVNQRGVIIGGLIQTSCLLAIMVISVIKPWGRRVIKQIKETQEAVSQNN</sequence>
<feature type="transmembrane region" description="Helical" evidence="1">
    <location>
        <begin position="107"/>
        <end position="128"/>
    </location>
</feature>
<name>A0A3S1C134_ANAVA</name>
<dbReference type="EMBL" id="RSCM01000003">
    <property type="protein sequence ID" value="RUS98335.1"/>
    <property type="molecule type" value="Genomic_DNA"/>
</dbReference>
<evidence type="ECO:0000313" key="3">
    <source>
        <dbReference type="Proteomes" id="UP000276103"/>
    </source>
</evidence>
<protein>
    <submittedName>
        <fullName evidence="2">Uncharacterized protein</fullName>
    </submittedName>
</protein>
<evidence type="ECO:0000313" key="2">
    <source>
        <dbReference type="EMBL" id="RUS98335.1"/>
    </source>
</evidence>
<comment type="caution">
    <text evidence="2">The sequence shown here is derived from an EMBL/GenBank/DDBJ whole genome shotgun (WGS) entry which is preliminary data.</text>
</comment>
<evidence type="ECO:0000256" key="1">
    <source>
        <dbReference type="SAM" id="Phobius"/>
    </source>
</evidence>
<keyword evidence="1" id="KW-1133">Transmembrane helix</keyword>
<gene>
    <name evidence="2" type="ORF">DSM107003_14230</name>
</gene>